<gene>
    <name evidence="1" type="ORF">PR048_011537</name>
</gene>
<protein>
    <submittedName>
        <fullName evidence="1">Uncharacterized protein</fullName>
    </submittedName>
</protein>
<evidence type="ECO:0000313" key="1">
    <source>
        <dbReference type="EMBL" id="KAJ8885340.1"/>
    </source>
</evidence>
<feature type="non-terminal residue" evidence="1">
    <location>
        <position position="152"/>
    </location>
</feature>
<sequence length="152" mass="17157">MASGVVLLYTLHREDQFDSLMDHDITVPADVTVSELRQLAVDFWCSRAFETILRTGREEGEEGSLVSETEVSTQALHQHLNNVPSLVIAGPYAVLSFFISISSFLDLRLCDDKSLFNALPLKCQGYVHKLIIKEIDDPQGLFARFHKNVLEY</sequence>
<name>A0ABQ9HMD9_9NEOP</name>
<comment type="caution">
    <text evidence="1">The sequence shown here is derived from an EMBL/GenBank/DDBJ whole genome shotgun (WGS) entry which is preliminary data.</text>
</comment>
<dbReference type="EMBL" id="JARBHB010000004">
    <property type="protein sequence ID" value="KAJ8885340.1"/>
    <property type="molecule type" value="Genomic_DNA"/>
</dbReference>
<dbReference type="Proteomes" id="UP001159363">
    <property type="component" value="Chromosome X"/>
</dbReference>
<accession>A0ABQ9HMD9</accession>
<evidence type="ECO:0000313" key="2">
    <source>
        <dbReference type="Proteomes" id="UP001159363"/>
    </source>
</evidence>
<reference evidence="1 2" key="1">
    <citation type="submission" date="2023-02" db="EMBL/GenBank/DDBJ databases">
        <title>LHISI_Scaffold_Assembly.</title>
        <authorList>
            <person name="Stuart O.P."/>
            <person name="Cleave R."/>
            <person name="Magrath M.J.L."/>
            <person name="Mikheyev A.S."/>
        </authorList>
    </citation>
    <scope>NUCLEOTIDE SEQUENCE [LARGE SCALE GENOMIC DNA]</scope>
    <source>
        <strain evidence="1">Daus_M_001</strain>
        <tissue evidence="1">Leg muscle</tissue>
    </source>
</reference>
<keyword evidence="2" id="KW-1185">Reference proteome</keyword>
<organism evidence="1 2">
    <name type="scientific">Dryococelus australis</name>
    <dbReference type="NCBI Taxonomy" id="614101"/>
    <lineage>
        <taxon>Eukaryota</taxon>
        <taxon>Metazoa</taxon>
        <taxon>Ecdysozoa</taxon>
        <taxon>Arthropoda</taxon>
        <taxon>Hexapoda</taxon>
        <taxon>Insecta</taxon>
        <taxon>Pterygota</taxon>
        <taxon>Neoptera</taxon>
        <taxon>Polyneoptera</taxon>
        <taxon>Phasmatodea</taxon>
        <taxon>Verophasmatodea</taxon>
        <taxon>Anareolatae</taxon>
        <taxon>Phasmatidae</taxon>
        <taxon>Eurycanthinae</taxon>
        <taxon>Dryococelus</taxon>
    </lineage>
</organism>
<proteinExistence type="predicted"/>